<feature type="region of interest" description="Disordered" evidence="11">
    <location>
        <begin position="352"/>
        <end position="374"/>
    </location>
</feature>
<evidence type="ECO:0000256" key="8">
    <source>
        <dbReference type="ARBA" id="ARBA00023136"/>
    </source>
</evidence>
<dbReference type="STRING" id="35608.A0A2U1L3Z5"/>
<name>A0A2U1L3Z5_ARTAN</name>
<feature type="compositionally biased region" description="Polar residues" evidence="11">
    <location>
        <begin position="317"/>
        <end position="327"/>
    </location>
</feature>
<feature type="region of interest" description="Disordered" evidence="11">
    <location>
        <begin position="278"/>
        <end position="340"/>
    </location>
</feature>
<dbReference type="GO" id="GO:0005789">
    <property type="term" value="C:endoplasmic reticulum membrane"/>
    <property type="evidence" value="ECO:0007669"/>
    <property type="project" value="UniProtKB-SubCell"/>
</dbReference>
<accession>A0A2U1L3Z5</accession>
<dbReference type="InterPro" id="IPR055282">
    <property type="entry name" value="PPI1-4"/>
</dbReference>
<feature type="region of interest" description="Disordered" evidence="11">
    <location>
        <begin position="458"/>
        <end position="515"/>
    </location>
</feature>
<evidence type="ECO:0000256" key="12">
    <source>
        <dbReference type="SAM" id="Phobius"/>
    </source>
</evidence>
<evidence type="ECO:0000256" key="5">
    <source>
        <dbReference type="ARBA" id="ARBA00022824"/>
    </source>
</evidence>
<feature type="compositionally biased region" description="Basic and acidic residues" evidence="11">
    <location>
        <begin position="1091"/>
        <end position="1104"/>
    </location>
</feature>
<evidence type="ECO:0000256" key="10">
    <source>
        <dbReference type="SAM" id="Coils"/>
    </source>
</evidence>
<reference evidence="13 14" key="1">
    <citation type="journal article" date="2018" name="Mol. Plant">
        <title>The genome of Artemisia annua provides insight into the evolution of Asteraceae family and artemisinin biosynthesis.</title>
        <authorList>
            <person name="Shen Q."/>
            <person name="Zhang L."/>
            <person name="Liao Z."/>
            <person name="Wang S."/>
            <person name="Yan T."/>
            <person name="Shi P."/>
            <person name="Liu M."/>
            <person name="Fu X."/>
            <person name="Pan Q."/>
            <person name="Wang Y."/>
            <person name="Lv Z."/>
            <person name="Lu X."/>
            <person name="Zhang F."/>
            <person name="Jiang W."/>
            <person name="Ma Y."/>
            <person name="Chen M."/>
            <person name="Hao X."/>
            <person name="Li L."/>
            <person name="Tang Y."/>
            <person name="Lv G."/>
            <person name="Zhou Y."/>
            <person name="Sun X."/>
            <person name="Brodelius P.E."/>
            <person name="Rose J.K.C."/>
            <person name="Tang K."/>
        </authorList>
    </citation>
    <scope>NUCLEOTIDE SEQUENCE [LARGE SCALE GENOMIC DNA]</scope>
    <source>
        <strain evidence="14">cv. Huhao1</strain>
        <tissue evidence="13">Leaf</tissue>
    </source>
</reference>
<feature type="compositionally biased region" description="Basic and acidic residues" evidence="11">
    <location>
        <begin position="1258"/>
        <end position="1271"/>
    </location>
</feature>
<dbReference type="EMBL" id="PKPP01011677">
    <property type="protein sequence ID" value="PWA43717.1"/>
    <property type="molecule type" value="Genomic_DNA"/>
</dbReference>
<evidence type="ECO:0000256" key="6">
    <source>
        <dbReference type="ARBA" id="ARBA00022989"/>
    </source>
</evidence>
<comment type="similarity">
    <text evidence="9">Belongs to the plant Proton pump-interactor protein family.</text>
</comment>
<feature type="region of interest" description="Disordered" evidence="11">
    <location>
        <begin position="559"/>
        <end position="590"/>
    </location>
</feature>
<feature type="compositionally biased region" description="Basic and acidic residues" evidence="11">
    <location>
        <begin position="1181"/>
        <end position="1227"/>
    </location>
</feature>
<dbReference type="PANTHER" id="PTHR32219">
    <property type="entry name" value="RNA-BINDING PROTEIN YLMH-RELATED"/>
    <property type="match status" value="1"/>
</dbReference>
<dbReference type="Proteomes" id="UP000245207">
    <property type="component" value="Unassembled WGS sequence"/>
</dbReference>
<feature type="transmembrane region" description="Helical" evidence="12">
    <location>
        <begin position="1306"/>
        <end position="1329"/>
    </location>
</feature>
<feature type="region of interest" description="Disordered" evidence="11">
    <location>
        <begin position="1181"/>
        <end position="1294"/>
    </location>
</feature>
<comment type="subcellular location">
    <subcellularLocation>
        <location evidence="1">Cell membrane</location>
        <topology evidence="1">Single-pass membrane protein</topology>
    </subcellularLocation>
    <subcellularLocation>
        <location evidence="2">Endoplasmic reticulum membrane</location>
        <topology evidence="2">Single-pass membrane protein</topology>
    </subcellularLocation>
</comment>
<evidence type="ECO:0008006" key="15">
    <source>
        <dbReference type="Google" id="ProtNLM"/>
    </source>
</evidence>
<evidence type="ECO:0000256" key="7">
    <source>
        <dbReference type="ARBA" id="ARBA00023054"/>
    </source>
</evidence>
<evidence type="ECO:0000256" key="4">
    <source>
        <dbReference type="ARBA" id="ARBA00022692"/>
    </source>
</evidence>
<keyword evidence="5" id="KW-0256">Endoplasmic reticulum</keyword>
<keyword evidence="4 12" id="KW-0812">Transmembrane</keyword>
<sequence>MTAGSELVVNSNNACDDNVGGCNGNGNVDRKDDGDYVFVSDTVIVSPKSDSADEIQLVEEEEDDDKLGRDNGVVVGNGSVEVKDGVRDEAIVENGSVVESGSESVSENGHVGEITGEEVVKSIDQVADANGNGIADVEAKTEDVESEVIVDQKSTTESSPDVVNTTDELNAQSVLTSDVVNTTDELVSVPDPVTTDGEVIVNDELKSVSTSIDETAKPSEDLQVKVAADVVITTDELPTSPDPVENTDSQVIVNDDLESTTSTLINEAECQVTVVEPSEEEVQVKADVSELAESPVNEEEGQVTVDESGKPSEDLESQVTANGSETCENPVKEDESEVSVDVSESVVGVADNQESVVSVDESEPSDNHTEEVDSATIVTEPNGKPEVNIEAEPNHIGDVIKAEVESESVSAPLPSENENVEVEEIRSVEESGECRDSGAVLSEDADVLVNGHVAKFEGGSEMEETKIAQPEADNEVEENTETVAEVAESGELELNAEETKEQAETEDGIQESQPVVMDVVQEDKTTEVTNDAEVLLEAEADIKPITNENTASKYEVENSIDQPQEGFQPDESIENGDMPVEKDIDSLSNHNDSTVVEQKVESVDHLGTENRSAEDTECGTRVEVADVHDNDEKETEVGDAAVESTGHLVTENRSVDDINSGSGIENADIADDGEKEAEIKDASVGDPSTLSFPDTYVKPGTVIEFGSIGRHEPISNIHNNVVNTEEGTDVIQSDEIPASSVEGSVGDAVDVQDEEVEVLAYNFLVRIPKYDSEYYATQFKSAKLLVDEKTRERDAIRTVIQGKRAELRSQNDKYHAARSEENEVRKLIKLKRQEIDDLQGEFTKLKNAMSVEDIDVRIHNMQHVMQHETINLKDEKQFIREIRQLRSLRDQLAVNMGTPEEIRKLIDDKEKNEERMRTLRKELDSLKVQASKAEAAVKAIGKKYDEESRKERELQAQFRIADDVRQKAYLHLDGLRKLGNAKNKSHYQYKKDATTARDFASLGDKDSLHRLCANQVETFMEKWNTDNDFRQEYITSCNLNASRRLKRALAGASHTPDNMAPVQPINVDEKVVKSLVSIPVESKSVTVASDVEQRKVDSSPEVKSAEMNTKSNENSVGQKNQTMKTKVDEKPTLGSDDVAIVTEKDESIDKKEEVNALSKEELELAKKAEELKKEELAVKLKEQRRLEEKAKATEALERKKRNAEKAQIRAELRARKEAEQKEKEREKRIRKKEKKKAGGDGSINGEEIASSESSNEATAKETETLIKETTKKKTQKPPPHFFSKQLKPKPIPPPLVNRNRKRWQYYGNYLLCLLAVFVIFLIGNCSYFFGLTIPKFNGAF</sequence>
<feature type="region of interest" description="Disordered" evidence="11">
    <location>
        <begin position="1091"/>
        <end position="1131"/>
    </location>
</feature>
<keyword evidence="8 12" id="KW-0472">Membrane</keyword>
<proteinExistence type="inferred from homology"/>
<evidence type="ECO:0000256" key="3">
    <source>
        <dbReference type="ARBA" id="ARBA00022475"/>
    </source>
</evidence>
<evidence type="ECO:0000256" key="2">
    <source>
        <dbReference type="ARBA" id="ARBA00004389"/>
    </source>
</evidence>
<feature type="coiled-coil region" evidence="10">
    <location>
        <begin position="902"/>
        <end position="936"/>
    </location>
</feature>
<feature type="compositionally biased region" description="Basic and acidic residues" evidence="11">
    <location>
        <begin position="423"/>
        <end position="436"/>
    </location>
</feature>
<dbReference type="PANTHER" id="PTHR32219:SF3">
    <property type="entry name" value="CALPONIN-LIKE DOMAIN PROTEIN"/>
    <property type="match status" value="1"/>
</dbReference>
<evidence type="ECO:0000256" key="9">
    <source>
        <dbReference type="ARBA" id="ARBA00038080"/>
    </source>
</evidence>
<organism evidence="13 14">
    <name type="scientific">Artemisia annua</name>
    <name type="common">Sweet wormwood</name>
    <dbReference type="NCBI Taxonomy" id="35608"/>
    <lineage>
        <taxon>Eukaryota</taxon>
        <taxon>Viridiplantae</taxon>
        <taxon>Streptophyta</taxon>
        <taxon>Embryophyta</taxon>
        <taxon>Tracheophyta</taxon>
        <taxon>Spermatophyta</taxon>
        <taxon>Magnoliopsida</taxon>
        <taxon>eudicotyledons</taxon>
        <taxon>Gunneridae</taxon>
        <taxon>Pentapetalae</taxon>
        <taxon>asterids</taxon>
        <taxon>campanulids</taxon>
        <taxon>Asterales</taxon>
        <taxon>Asteraceae</taxon>
        <taxon>Asteroideae</taxon>
        <taxon>Anthemideae</taxon>
        <taxon>Artemisiinae</taxon>
        <taxon>Artemisia</taxon>
    </lineage>
</organism>
<keyword evidence="7 10" id="KW-0175">Coiled coil</keyword>
<keyword evidence="6 12" id="KW-1133">Transmembrane helix</keyword>
<feature type="region of interest" description="Disordered" evidence="11">
    <location>
        <begin position="405"/>
        <end position="439"/>
    </location>
</feature>
<feature type="region of interest" description="Disordered" evidence="11">
    <location>
        <begin position="652"/>
        <end position="672"/>
    </location>
</feature>
<evidence type="ECO:0000313" key="14">
    <source>
        <dbReference type="Proteomes" id="UP000245207"/>
    </source>
</evidence>
<keyword evidence="14" id="KW-1185">Reference proteome</keyword>
<evidence type="ECO:0000256" key="11">
    <source>
        <dbReference type="SAM" id="MobiDB-lite"/>
    </source>
</evidence>
<dbReference type="GO" id="GO:0005886">
    <property type="term" value="C:plasma membrane"/>
    <property type="evidence" value="ECO:0007669"/>
    <property type="project" value="UniProtKB-SubCell"/>
</dbReference>
<evidence type="ECO:0000313" key="13">
    <source>
        <dbReference type="EMBL" id="PWA43717.1"/>
    </source>
</evidence>
<dbReference type="OrthoDB" id="1703439at2759"/>
<evidence type="ECO:0000256" key="1">
    <source>
        <dbReference type="ARBA" id="ARBA00004162"/>
    </source>
</evidence>
<feature type="compositionally biased region" description="Low complexity" evidence="11">
    <location>
        <begin position="1243"/>
        <end position="1257"/>
    </location>
</feature>
<feature type="compositionally biased region" description="Polar residues" evidence="11">
    <location>
        <begin position="1106"/>
        <end position="1124"/>
    </location>
</feature>
<feature type="coiled-coil region" evidence="10">
    <location>
        <begin position="821"/>
        <end position="848"/>
    </location>
</feature>
<keyword evidence="3" id="KW-1003">Cell membrane</keyword>
<comment type="caution">
    <text evidence="13">The sequence shown here is derived from an EMBL/GenBank/DDBJ whole genome shotgun (WGS) entry which is preliminary data.</text>
</comment>
<gene>
    <name evidence="13" type="ORF">CTI12_AA466230</name>
</gene>
<feature type="region of interest" description="Disordered" evidence="11">
    <location>
        <begin position="1"/>
        <end position="33"/>
    </location>
</feature>
<protein>
    <recommendedName>
        <fullName evidence="15">Proton pump-interactor 1</fullName>
    </recommendedName>
</protein>